<evidence type="ECO:0000256" key="6">
    <source>
        <dbReference type="PIRSR" id="PIRSR608356-51"/>
    </source>
</evidence>
<keyword evidence="3" id="KW-0378">Hydrolase</keyword>
<dbReference type="SUPFAM" id="SSF52799">
    <property type="entry name" value="(Phosphotyrosine protein) phosphatases II"/>
    <property type="match status" value="1"/>
</dbReference>
<dbReference type="SMART" id="SM00194">
    <property type="entry name" value="PTPc"/>
    <property type="match status" value="1"/>
</dbReference>
<evidence type="ECO:0000256" key="7">
    <source>
        <dbReference type="SAM" id="MobiDB-lite"/>
    </source>
</evidence>
<evidence type="ECO:0000256" key="9">
    <source>
        <dbReference type="SAM" id="SignalP"/>
    </source>
</evidence>
<dbReference type="PROSITE" id="PS00383">
    <property type="entry name" value="TYR_PHOSPHATASE_1"/>
    <property type="match status" value="1"/>
</dbReference>
<dbReference type="InterPro" id="IPR029021">
    <property type="entry name" value="Prot-tyrosine_phosphatase-like"/>
</dbReference>
<evidence type="ECO:0000256" key="4">
    <source>
        <dbReference type="ARBA" id="ARBA00022912"/>
    </source>
</evidence>
<evidence type="ECO:0000313" key="12">
    <source>
        <dbReference type="EMBL" id="KAF8794795.1"/>
    </source>
</evidence>
<dbReference type="EC" id="3.1.3.48" evidence="1"/>
<dbReference type="GO" id="GO:0005829">
    <property type="term" value="C:cytosol"/>
    <property type="evidence" value="ECO:0007669"/>
    <property type="project" value="TreeGrafter"/>
</dbReference>
<keyword evidence="9" id="KW-0732">Signal</keyword>
<feature type="signal peptide" evidence="9">
    <location>
        <begin position="1"/>
        <end position="24"/>
    </location>
</feature>
<proteinExistence type="predicted"/>
<dbReference type="PRINTS" id="PR00700">
    <property type="entry name" value="PRTYPHPHTASE"/>
</dbReference>
<evidence type="ECO:0000259" key="11">
    <source>
        <dbReference type="PROSITE" id="PS50056"/>
    </source>
</evidence>
<feature type="active site" description="Phosphocysteine intermediate" evidence="5">
    <location>
        <position position="958"/>
    </location>
</feature>
<dbReference type="InterPro" id="IPR000387">
    <property type="entry name" value="Tyr_Pase_dom"/>
</dbReference>
<feature type="transmembrane region" description="Helical" evidence="8">
    <location>
        <begin position="663"/>
        <end position="686"/>
    </location>
</feature>
<dbReference type="PANTHER" id="PTHR46198:SF4">
    <property type="entry name" value="PROTEIN-TYROSINE-PHOSPHATASE"/>
    <property type="match status" value="1"/>
</dbReference>
<feature type="binding site" evidence="6">
    <location>
        <position position="926"/>
    </location>
    <ligand>
        <name>substrate</name>
    </ligand>
</feature>
<sequence length="1035" mass="115750">MTGTFVISSILFLSAVAFLSHTKAETLWSTESDAEEEEEKKQNILFGNESIGSTLFPDESPTTRPSIDKMIALDENALWNKPLNISDYDELHEEGKHDASPENSVDKDPIENVNDFLPENPLTESPIHADEQNEPLIVDSSNHMEVIELASSIDSSINLNAHLISSLNPSKLFLLSNDTAPSFVSSPNSEIIASSTSFNCALNDPRCKSSQTEELESKFMEEKLKTTFNPFLSLPSVWSIFKSLKSQDQMVSESSEILMTSTETPTSFTLPPSPPESPFILTSENIILIDDKDESVIQTEPSKSERPKPVKPEDNPEELSSERIFPKIATTPIIPHIKETASSDIRPLTSTLLTKLSEISSTSSVDLLSIEPSITPTESDLISSFQIRVSHYDDKEIEFEKPFTDYAKVSRELLDSITSPFPTPTWYNSKSNVPSSKDKSTRVITETISEIRLLPSSSFQDSRRTSSDIASIEPIVSSFSEPTEMSSLVTPVSSPGLSTPVLETSQFPVMKDSTTSKTPKEEVPPPRLTNPSCSSLPVCVEITLLDMTWETFCSQAYDFREFLSKSVSHYTRPIFPHHIVLDTEVCSRNSAIRPLQTSPDITISFYVTNDSGEYEERLTEICGVILRKWAPTAFRSSVIEVRLYNSESQSTPLPLIPELNSGFVAAVSISAVAGVALCLLCILLVIMKQKLLQGRNSETATPTADAYSLDSLSINASFRRRRNRRSARSYLNHAFNDQEIPSHPLNEKTLANCLKSRDLLEEEFKKIPMNMPKLDSIPEGAHVKNRYSNILPRPESRVVLAEPSGDPLKCYINANFVKGYEGKSAFYIACQAPLPEGIEDFWRMVWEQQSRVIIMLTMFEENGTSRCAVYFPQSTLVSQQPYGDFQVSLVKKDVYEFYTISTLRLLDLEKNLFRDIAHLWFTGWPDVGVPKDPSSLITFVQQCRPFINCNSGPSVIHCSTGTGRTGVFLALDICMREYDESRSIDILQVVSQLRRDRGGAVQNKDQYILIHEAMLEYISRVENQTHCPSICSKNS</sequence>
<organism evidence="12 13">
    <name type="scientific">Argiope bruennichi</name>
    <name type="common">Wasp spider</name>
    <name type="synonym">Aranea bruennichi</name>
    <dbReference type="NCBI Taxonomy" id="94029"/>
    <lineage>
        <taxon>Eukaryota</taxon>
        <taxon>Metazoa</taxon>
        <taxon>Ecdysozoa</taxon>
        <taxon>Arthropoda</taxon>
        <taxon>Chelicerata</taxon>
        <taxon>Arachnida</taxon>
        <taxon>Araneae</taxon>
        <taxon>Araneomorphae</taxon>
        <taxon>Entelegynae</taxon>
        <taxon>Araneoidea</taxon>
        <taxon>Araneidae</taxon>
        <taxon>Argiope</taxon>
    </lineage>
</organism>
<comment type="caution">
    <text evidence="12">The sequence shown here is derived from an EMBL/GenBank/DDBJ whole genome shotgun (WGS) entry which is preliminary data.</text>
</comment>
<name>A0A8T0FX15_ARGBR</name>
<dbReference type="PROSITE" id="PS50056">
    <property type="entry name" value="TYR_PHOSPHATASE_2"/>
    <property type="match status" value="1"/>
</dbReference>
<feature type="chain" id="PRO_5035791936" description="protein-tyrosine-phosphatase" evidence="9">
    <location>
        <begin position="25"/>
        <end position="1035"/>
    </location>
</feature>
<keyword evidence="8" id="KW-0812">Transmembrane</keyword>
<feature type="region of interest" description="Disordered" evidence="7">
    <location>
        <begin position="293"/>
        <end position="320"/>
    </location>
</feature>
<dbReference type="GO" id="GO:0004725">
    <property type="term" value="F:protein tyrosine phosphatase activity"/>
    <property type="evidence" value="ECO:0007669"/>
    <property type="project" value="UniProtKB-EC"/>
</dbReference>
<reference evidence="12" key="1">
    <citation type="journal article" date="2020" name="bioRxiv">
        <title>Chromosome-level reference genome of the European wasp spider Argiope bruennichi: a resource for studies on range expansion and evolutionary adaptation.</title>
        <authorList>
            <person name="Sheffer M.M."/>
            <person name="Hoppe A."/>
            <person name="Krehenwinkel H."/>
            <person name="Uhl G."/>
            <person name="Kuss A.W."/>
            <person name="Jensen L."/>
            <person name="Jensen C."/>
            <person name="Gillespie R.G."/>
            <person name="Hoff K.J."/>
            <person name="Prost S."/>
        </authorList>
    </citation>
    <scope>NUCLEOTIDE SEQUENCE</scope>
</reference>
<evidence type="ECO:0000256" key="2">
    <source>
        <dbReference type="ARBA" id="ARBA00022553"/>
    </source>
</evidence>
<dbReference type="Proteomes" id="UP000807504">
    <property type="component" value="Unassembled WGS sequence"/>
</dbReference>
<accession>A0A8T0FX15</accession>
<gene>
    <name evidence="12" type="ORF">HNY73_002726</name>
</gene>
<dbReference type="CDD" id="cd00047">
    <property type="entry name" value="PTPc"/>
    <property type="match status" value="1"/>
</dbReference>
<evidence type="ECO:0000313" key="13">
    <source>
        <dbReference type="Proteomes" id="UP000807504"/>
    </source>
</evidence>
<dbReference type="InterPro" id="IPR003595">
    <property type="entry name" value="Tyr_Pase_cat"/>
</dbReference>
<feature type="domain" description="Tyrosine specific protein phosphatases" evidence="11">
    <location>
        <begin position="934"/>
        <end position="1008"/>
    </location>
</feature>
<evidence type="ECO:0000256" key="8">
    <source>
        <dbReference type="SAM" id="Phobius"/>
    </source>
</evidence>
<dbReference type="InterPro" id="IPR008356">
    <property type="entry name" value="Tyr_Pase_KIM-con"/>
</dbReference>
<dbReference type="PANTHER" id="PTHR46198">
    <property type="entry name" value="PROTEIN-TYROSINE-PHOSPHATASE"/>
    <property type="match status" value="1"/>
</dbReference>
<feature type="binding site" evidence="6">
    <location>
        <position position="1002"/>
    </location>
    <ligand>
        <name>substrate</name>
    </ligand>
</feature>
<dbReference type="Gene3D" id="3.90.190.10">
    <property type="entry name" value="Protein tyrosine phosphatase superfamily"/>
    <property type="match status" value="1"/>
</dbReference>
<reference evidence="12" key="2">
    <citation type="submission" date="2020-06" db="EMBL/GenBank/DDBJ databases">
        <authorList>
            <person name="Sheffer M."/>
        </authorList>
    </citation>
    <scope>NUCLEOTIDE SEQUENCE</scope>
</reference>
<dbReference type="EMBL" id="JABXBU010000002">
    <property type="protein sequence ID" value="KAF8794795.1"/>
    <property type="molecule type" value="Genomic_DNA"/>
</dbReference>
<dbReference type="GO" id="GO:0030054">
    <property type="term" value="C:cell junction"/>
    <property type="evidence" value="ECO:0007669"/>
    <property type="project" value="TreeGrafter"/>
</dbReference>
<dbReference type="AlphaFoldDB" id="A0A8T0FX15"/>
<evidence type="ECO:0000259" key="10">
    <source>
        <dbReference type="PROSITE" id="PS50055"/>
    </source>
</evidence>
<dbReference type="Pfam" id="PF00102">
    <property type="entry name" value="Y_phosphatase"/>
    <property type="match status" value="1"/>
</dbReference>
<dbReference type="GO" id="GO:0005886">
    <property type="term" value="C:plasma membrane"/>
    <property type="evidence" value="ECO:0007669"/>
    <property type="project" value="TreeGrafter"/>
</dbReference>
<evidence type="ECO:0000256" key="3">
    <source>
        <dbReference type="ARBA" id="ARBA00022801"/>
    </source>
</evidence>
<dbReference type="GO" id="GO:0048666">
    <property type="term" value="P:neuron development"/>
    <property type="evidence" value="ECO:0007669"/>
    <property type="project" value="UniProtKB-ARBA"/>
</dbReference>
<dbReference type="InterPro" id="IPR016130">
    <property type="entry name" value="Tyr_Pase_AS"/>
</dbReference>
<evidence type="ECO:0000256" key="1">
    <source>
        <dbReference type="ARBA" id="ARBA00013064"/>
    </source>
</evidence>
<feature type="domain" description="Tyrosine-protein phosphatase" evidence="10">
    <location>
        <begin position="784"/>
        <end position="1017"/>
    </location>
</feature>
<evidence type="ECO:0000256" key="5">
    <source>
        <dbReference type="PIRSR" id="PIRSR608356-50"/>
    </source>
</evidence>
<feature type="region of interest" description="Disordered" evidence="7">
    <location>
        <begin position="28"/>
        <end position="63"/>
    </location>
</feature>
<dbReference type="GO" id="GO:0007165">
    <property type="term" value="P:signal transduction"/>
    <property type="evidence" value="ECO:0007669"/>
    <property type="project" value="TreeGrafter"/>
</dbReference>
<dbReference type="SMART" id="SM00404">
    <property type="entry name" value="PTPc_motif"/>
    <property type="match status" value="1"/>
</dbReference>
<keyword evidence="4" id="KW-0904">Protein phosphatase</keyword>
<dbReference type="PROSITE" id="PS50055">
    <property type="entry name" value="TYR_PHOSPHATASE_PTP"/>
    <property type="match status" value="1"/>
</dbReference>
<keyword evidence="2" id="KW-0597">Phosphoprotein</keyword>
<protein>
    <recommendedName>
        <fullName evidence="1">protein-tyrosine-phosphatase</fullName>
        <ecNumber evidence="1">3.1.3.48</ecNumber>
    </recommendedName>
</protein>
<dbReference type="GO" id="GO:0019901">
    <property type="term" value="F:protein kinase binding"/>
    <property type="evidence" value="ECO:0007669"/>
    <property type="project" value="TreeGrafter"/>
</dbReference>
<keyword evidence="8" id="KW-1133">Transmembrane helix</keyword>
<dbReference type="InterPro" id="IPR000242">
    <property type="entry name" value="PTP_cat"/>
</dbReference>
<feature type="compositionally biased region" description="Basic and acidic residues" evidence="7">
    <location>
        <begin position="302"/>
        <end position="320"/>
    </location>
</feature>
<feature type="binding site" evidence="6">
    <location>
        <begin position="958"/>
        <end position="964"/>
    </location>
    <ligand>
        <name>substrate</name>
    </ligand>
</feature>
<keyword evidence="8" id="KW-0472">Membrane</keyword>
<keyword evidence="13" id="KW-1185">Reference proteome</keyword>